<reference evidence="2" key="2">
    <citation type="submission" date="2023-04" db="EMBL/GenBank/DDBJ databases">
        <title>'Rhodoalgimonas zhirmunskyi' gen. nov., isolated from a red alga.</title>
        <authorList>
            <person name="Nedashkovskaya O.I."/>
            <person name="Otstavnykh N.Y."/>
            <person name="Bystritskaya E.P."/>
            <person name="Balabanova L.A."/>
            <person name="Isaeva M.P."/>
        </authorList>
    </citation>
    <scope>NUCLEOTIDE SEQUENCE</scope>
    <source>
        <strain evidence="2">10Alg 79</strain>
    </source>
</reference>
<keyword evidence="1" id="KW-0732">Signal</keyword>
<dbReference type="RefSeq" id="WP_317627379.1">
    <property type="nucleotide sequence ID" value="NZ_JANFFA010000005.1"/>
</dbReference>
<dbReference type="InterPro" id="IPR010869">
    <property type="entry name" value="DUF1501"/>
</dbReference>
<keyword evidence="3" id="KW-1185">Reference proteome</keyword>
<dbReference type="EMBL" id="JANFFA010000005">
    <property type="protein sequence ID" value="MDQ2095659.1"/>
    <property type="molecule type" value="Genomic_DNA"/>
</dbReference>
<comment type="caution">
    <text evidence="2">The sequence shown here is derived from an EMBL/GenBank/DDBJ whole genome shotgun (WGS) entry which is preliminary data.</text>
</comment>
<organism evidence="2 3">
    <name type="scientific">Rhodalgimonas zhirmunskyi</name>
    <dbReference type="NCBI Taxonomy" id="2964767"/>
    <lineage>
        <taxon>Bacteria</taxon>
        <taxon>Pseudomonadati</taxon>
        <taxon>Pseudomonadota</taxon>
        <taxon>Alphaproteobacteria</taxon>
        <taxon>Rhodobacterales</taxon>
        <taxon>Roseobacteraceae</taxon>
        <taxon>Rhodalgimonas</taxon>
    </lineage>
</organism>
<gene>
    <name evidence="2" type="ORF">NOI20_16195</name>
</gene>
<feature type="signal peptide" evidence="1">
    <location>
        <begin position="1"/>
        <end position="30"/>
    </location>
</feature>
<dbReference type="PANTHER" id="PTHR43737">
    <property type="entry name" value="BLL7424 PROTEIN"/>
    <property type="match status" value="1"/>
</dbReference>
<sequence>MSMDRRGFLKTSLLGCSAAASPFLTPVSFAAAPWDARLVVIILRGAMDGLDAVQPWGAPEYAGYRPGMPRPGDASGPLDLGGFYAMHGALAPLKPMWDKGELGFVQAVSTPYRNKRSHFDGQDILEAGAMVNGQPVRDGWLNRMLQGVPGIEADTAYAVGRSDMLLMRGDAPVANWAPGSDIGGWSAQGMRLLEQVMHDDPLFRDALDEAELLSDADQADQDPETMTGGMMNMTEMSAPAKKAAPTGGHRAIARYAGERLRGDSRIAAFSLNGWDTHAGQKAALSRALGRLSDVIEDLKSSTGPVVWGKTAVVVMTEFGRTVRLNGTRGTDHGTGGAMILAGGALRGGRVAGKWPGLGEAELYNRRDLMPTADVREYAAWMMRDLFGLSRGALEGTIFPGLEMSANPKLIL</sequence>
<feature type="chain" id="PRO_5042462351" evidence="1">
    <location>
        <begin position="31"/>
        <end position="411"/>
    </location>
</feature>
<evidence type="ECO:0000313" key="3">
    <source>
        <dbReference type="Proteomes" id="UP001227162"/>
    </source>
</evidence>
<dbReference type="Proteomes" id="UP001227162">
    <property type="component" value="Unassembled WGS sequence"/>
</dbReference>
<dbReference type="InterPro" id="IPR006311">
    <property type="entry name" value="TAT_signal"/>
</dbReference>
<accession>A0AAJ1X6X6</accession>
<proteinExistence type="predicted"/>
<reference evidence="2" key="1">
    <citation type="submission" date="2022-07" db="EMBL/GenBank/DDBJ databases">
        <authorList>
            <person name="Otstavnykh N."/>
            <person name="Isaeva M."/>
            <person name="Bystritskaya E."/>
        </authorList>
    </citation>
    <scope>NUCLEOTIDE SEQUENCE</scope>
    <source>
        <strain evidence="2">10Alg 79</strain>
    </source>
</reference>
<dbReference type="PROSITE" id="PS51318">
    <property type="entry name" value="TAT"/>
    <property type="match status" value="1"/>
</dbReference>
<dbReference type="AlphaFoldDB" id="A0AAJ1X6X6"/>
<protein>
    <submittedName>
        <fullName evidence="2">DUF1501 domain-containing protein</fullName>
    </submittedName>
</protein>
<name>A0AAJ1X6X6_9RHOB</name>
<dbReference type="PANTHER" id="PTHR43737:SF1">
    <property type="entry name" value="DUF1501 DOMAIN-CONTAINING PROTEIN"/>
    <property type="match status" value="1"/>
</dbReference>
<evidence type="ECO:0000256" key="1">
    <source>
        <dbReference type="SAM" id="SignalP"/>
    </source>
</evidence>
<dbReference type="Pfam" id="PF07394">
    <property type="entry name" value="DUF1501"/>
    <property type="match status" value="1"/>
</dbReference>
<evidence type="ECO:0000313" key="2">
    <source>
        <dbReference type="EMBL" id="MDQ2095659.1"/>
    </source>
</evidence>